<protein>
    <submittedName>
        <fullName evidence="1">Uncharacterized protein</fullName>
    </submittedName>
</protein>
<dbReference type="Proteomes" id="UP000051202">
    <property type="component" value="Unassembled WGS sequence"/>
</dbReference>
<reference evidence="1 2" key="1">
    <citation type="submission" date="2015-11" db="EMBL/GenBank/DDBJ databases">
        <title>Permanent draft genome of Psychrobacter piscatorii LQ58.</title>
        <authorList>
            <person name="Zhou M."/>
            <person name="Dong B."/>
            <person name="Liu Q."/>
        </authorList>
    </citation>
    <scope>NUCLEOTIDE SEQUENCE [LARGE SCALE GENOMIC DNA]</scope>
    <source>
        <strain evidence="1 2">LQ58</strain>
    </source>
</reference>
<gene>
    <name evidence="1" type="ORF">AS194_04680</name>
</gene>
<keyword evidence="2" id="KW-1185">Reference proteome</keyword>
<sequence length="255" mass="30120">MVTHSSWQRKLILIFRSEKRLNAGKIIKTYNDRSFDEMKATTITESMCDIEALTNERKSTDLENHLNNLKYKSLGESELCFYHNTLIILMRRKYKIDKTFAEFERLWEAESDYLLTHLSLRWIVSACDTFIDHSNNTHRAAILMNVVTLMNTLRTYETKNFLQLSTNAESMPLLTEKTDMLYAGDLPLYDGLTYFRIGTDDSLRNMRKRYNKFQKVDKLATSILLSVFEKLQHTDSAFATLRALHRDDWSKWWLN</sequence>
<name>A0A0T6DTR0_9GAMM</name>
<dbReference type="RefSeq" id="WP_058023859.1">
    <property type="nucleotide sequence ID" value="NZ_LNDJ01000046.1"/>
</dbReference>
<evidence type="ECO:0000313" key="2">
    <source>
        <dbReference type="Proteomes" id="UP000051202"/>
    </source>
</evidence>
<organism evidence="1 2">
    <name type="scientific">Psychrobacter piscatorii</name>
    <dbReference type="NCBI Taxonomy" id="554343"/>
    <lineage>
        <taxon>Bacteria</taxon>
        <taxon>Pseudomonadati</taxon>
        <taxon>Pseudomonadota</taxon>
        <taxon>Gammaproteobacteria</taxon>
        <taxon>Moraxellales</taxon>
        <taxon>Moraxellaceae</taxon>
        <taxon>Psychrobacter</taxon>
    </lineage>
</organism>
<evidence type="ECO:0000313" key="1">
    <source>
        <dbReference type="EMBL" id="KRU23332.1"/>
    </source>
</evidence>
<dbReference type="AlphaFoldDB" id="A0A0T6DTR0"/>
<proteinExistence type="predicted"/>
<comment type="caution">
    <text evidence="1">The sequence shown here is derived from an EMBL/GenBank/DDBJ whole genome shotgun (WGS) entry which is preliminary data.</text>
</comment>
<accession>A0A0T6DTR0</accession>
<dbReference type="EMBL" id="LNDJ01000046">
    <property type="protein sequence ID" value="KRU23332.1"/>
    <property type="molecule type" value="Genomic_DNA"/>
</dbReference>
<dbReference type="STRING" id="554343.AS194_04680"/>